<sequence>SEVAVLGKWDNDNCMNTFTIEFVDNDEYPVVAGNCCKDEDVSEI</sequence>
<feature type="non-terminal residue" evidence="1">
    <location>
        <position position="1"/>
    </location>
</feature>
<gene>
    <name evidence="1" type="ORF">LCGC14_2395920</name>
</gene>
<dbReference type="EMBL" id="LAZR01035859">
    <property type="protein sequence ID" value="KKL26377.1"/>
    <property type="molecule type" value="Genomic_DNA"/>
</dbReference>
<reference evidence="1" key="1">
    <citation type="journal article" date="2015" name="Nature">
        <title>Complex archaea that bridge the gap between prokaryotes and eukaryotes.</title>
        <authorList>
            <person name="Spang A."/>
            <person name="Saw J.H."/>
            <person name="Jorgensen S.L."/>
            <person name="Zaremba-Niedzwiedzka K."/>
            <person name="Martijn J."/>
            <person name="Lind A.E."/>
            <person name="van Eijk R."/>
            <person name="Schleper C."/>
            <person name="Guy L."/>
            <person name="Ettema T.J."/>
        </authorList>
    </citation>
    <scope>NUCLEOTIDE SEQUENCE</scope>
</reference>
<dbReference type="AlphaFoldDB" id="A0A0F9CIW3"/>
<name>A0A0F9CIW3_9ZZZZ</name>
<protein>
    <submittedName>
        <fullName evidence="1">Uncharacterized protein</fullName>
    </submittedName>
</protein>
<comment type="caution">
    <text evidence="1">The sequence shown here is derived from an EMBL/GenBank/DDBJ whole genome shotgun (WGS) entry which is preliminary data.</text>
</comment>
<accession>A0A0F9CIW3</accession>
<proteinExistence type="predicted"/>
<organism evidence="1">
    <name type="scientific">marine sediment metagenome</name>
    <dbReference type="NCBI Taxonomy" id="412755"/>
    <lineage>
        <taxon>unclassified sequences</taxon>
        <taxon>metagenomes</taxon>
        <taxon>ecological metagenomes</taxon>
    </lineage>
</organism>
<evidence type="ECO:0000313" key="1">
    <source>
        <dbReference type="EMBL" id="KKL26377.1"/>
    </source>
</evidence>